<keyword evidence="1" id="KW-0812">Transmembrane</keyword>
<evidence type="ECO:0000256" key="1">
    <source>
        <dbReference type="SAM" id="Phobius"/>
    </source>
</evidence>
<dbReference type="Proteomes" id="UP001321453">
    <property type="component" value="Unassembled WGS sequence"/>
</dbReference>
<organism evidence="2 3">
    <name type="scientific">Cellulomonas edaphi</name>
    <dbReference type="NCBI Taxonomy" id="3053468"/>
    <lineage>
        <taxon>Bacteria</taxon>
        <taxon>Bacillati</taxon>
        <taxon>Actinomycetota</taxon>
        <taxon>Actinomycetes</taxon>
        <taxon>Micrococcales</taxon>
        <taxon>Cellulomonadaceae</taxon>
        <taxon>Cellulomonas</taxon>
    </lineage>
</organism>
<comment type="caution">
    <text evidence="2">The sequence shown here is derived from an EMBL/GenBank/DDBJ whole genome shotgun (WGS) entry which is preliminary data.</text>
</comment>
<reference evidence="2 3" key="1">
    <citation type="submission" date="2023-06" db="EMBL/GenBank/DDBJ databases">
        <title>Cellulomonas sp. MW9 Whole genome sequence.</title>
        <authorList>
            <person name="Park S."/>
        </authorList>
    </citation>
    <scope>NUCLEOTIDE SEQUENCE [LARGE SCALE GENOMIC DNA]</scope>
    <source>
        <strain evidence="2 3">MW9</strain>
    </source>
</reference>
<feature type="transmembrane region" description="Helical" evidence="1">
    <location>
        <begin position="13"/>
        <end position="32"/>
    </location>
</feature>
<gene>
    <name evidence="2" type="ORF">QRT05_14110</name>
</gene>
<name>A0ABT7SA25_9CELL</name>
<evidence type="ECO:0000313" key="2">
    <source>
        <dbReference type="EMBL" id="MDM7832472.1"/>
    </source>
</evidence>
<dbReference type="EMBL" id="JAUCGR010000004">
    <property type="protein sequence ID" value="MDM7832472.1"/>
    <property type="molecule type" value="Genomic_DNA"/>
</dbReference>
<keyword evidence="1" id="KW-0472">Membrane</keyword>
<accession>A0ABT7SA25</accession>
<keyword evidence="1" id="KW-1133">Transmembrane helix</keyword>
<protein>
    <submittedName>
        <fullName evidence="2">Pilus assembly protein</fullName>
    </submittedName>
</protein>
<evidence type="ECO:0000313" key="3">
    <source>
        <dbReference type="Proteomes" id="UP001321453"/>
    </source>
</evidence>
<keyword evidence="3" id="KW-1185">Reference proteome</keyword>
<dbReference type="RefSeq" id="WP_289447971.1">
    <property type="nucleotide sequence ID" value="NZ_JAUCGR010000004.1"/>
</dbReference>
<sequence>MASGDDGSAIVEFLGVTLVLLVPLVYLVLVLGRVEAATFAAEGAAREAARVYVRSDDTSQAVHGALASVGIALADQGFDDAPADALQISCTRHPCLTPGGDVEARVEVVVGLPFVPGFVRDVVPLEIPVSATRAAPVDDFRVAAG</sequence>
<proteinExistence type="predicted"/>